<keyword evidence="4" id="KW-1185">Reference proteome</keyword>
<sequence>MENNDETKDLHGVDAETPLLAAWKNDDGTASGEKQPARKPRPKWLVPVAVTAAVLVVLAGCGTAYGVATHREQSVYRSAAATAGEAADRLAEAVKTGETTVGSVKPEQVKDAETLDVLSKLLKQAKAVRIPAADANQWLLWELRRGGTALGDAAGKTDGLAKRVAAAVKAVQASKAAKELADAKAALKSKVEAAKKILADSNGRVQDENTRTSLQKLIDEANALGSKTPKDYTDKAAAVQQSADQVTASVKAKEEADRKAVEEAAAAAARQRAAASSSSRYTGGSRSYSSGNSSRGSGTSTGGGSSSSDSSGSSSLPPGWGDGHFVIGGGGPGPTGPCRPVCIGGECSTCP</sequence>
<evidence type="ECO:0000256" key="2">
    <source>
        <dbReference type="SAM" id="Phobius"/>
    </source>
</evidence>
<dbReference type="EMBL" id="JACLYU010000002">
    <property type="protein sequence ID" value="MBM6699139.1"/>
    <property type="molecule type" value="Genomic_DNA"/>
</dbReference>
<protein>
    <recommendedName>
        <fullName evidence="5">Colicin transporter</fullName>
    </recommendedName>
</protein>
<reference evidence="3" key="1">
    <citation type="submission" date="2020-08" db="EMBL/GenBank/DDBJ databases">
        <authorList>
            <person name="Cejkova D."/>
            <person name="Kubasova T."/>
            <person name="Jahodarova E."/>
            <person name="Rychlik I."/>
        </authorList>
    </citation>
    <scope>NUCLEOTIDE SEQUENCE</scope>
    <source>
        <strain evidence="3">An836</strain>
    </source>
</reference>
<comment type="caution">
    <text evidence="3">The sequence shown here is derived from an EMBL/GenBank/DDBJ whole genome shotgun (WGS) entry which is preliminary data.</text>
</comment>
<reference evidence="3" key="2">
    <citation type="journal article" date="2021" name="Sci. Rep.">
        <title>The distribution of antibiotic resistance genes in chicken gut microbiota commensals.</title>
        <authorList>
            <person name="Juricova H."/>
            <person name="Matiasovicova J."/>
            <person name="Kubasova T."/>
            <person name="Cejkova D."/>
            <person name="Rychlik I."/>
        </authorList>
    </citation>
    <scope>NUCLEOTIDE SEQUENCE</scope>
    <source>
        <strain evidence="3">An836</strain>
    </source>
</reference>
<keyword evidence="2" id="KW-0812">Transmembrane</keyword>
<evidence type="ECO:0000256" key="1">
    <source>
        <dbReference type="SAM" id="MobiDB-lite"/>
    </source>
</evidence>
<keyword evidence="2" id="KW-1133">Transmembrane helix</keyword>
<dbReference type="RefSeq" id="WP_204467625.1">
    <property type="nucleotide sequence ID" value="NZ_JACLYU010000002.1"/>
</dbReference>
<organism evidence="3 4">
    <name type="scientific">Bifidobacterium pullorum subsp. saeculare</name>
    <dbReference type="NCBI Taxonomy" id="78257"/>
    <lineage>
        <taxon>Bacteria</taxon>
        <taxon>Bacillati</taxon>
        <taxon>Actinomycetota</taxon>
        <taxon>Actinomycetes</taxon>
        <taxon>Bifidobacteriales</taxon>
        <taxon>Bifidobacteriaceae</taxon>
        <taxon>Bifidobacterium</taxon>
    </lineage>
</organism>
<feature type="compositionally biased region" description="Basic and acidic residues" evidence="1">
    <location>
        <begin position="1"/>
        <end position="14"/>
    </location>
</feature>
<dbReference type="AlphaFoldDB" id="A0A939B959"/>
<evidence type="ECO:0000313" key="3">
    <source>
        <dbReference type="EMBL" id="MBM6699139.1"/>
    </source>
</evidence>
<name>A0A939B959_9BIFI</name>
<keyword evidence="2" id="KW-0472">Membrane</keyword>
<feature type="region of interest" description="Disordered" evidence="1">
    <location>
        <begin position="271"/>
        <end position="328"/>
    </location>
</feature>
<evidence type="ECO:0000313" key="4">
    <source>
        <dbReference type="Proteomes" id="UP000718821"/>
    </source>
</evidence>
<accession>A0A939B959</accession>
<evidence type="ECO:0008006" key="5">
    <source>
        <dbReference type="Google" id="ProtNLM"/>
    </source>
</evidence>
<feature type="compositionally biased region" description="Low complexity" evidence="1">
    <location>
        <begin position="271"/>
        <end position="298"/>
    </location>
</feature>
<feature type="compositionally biased region" description="Low complexity" evidence="1">
    <location>
        <begin position="306"/>
        <end position="315"/>
    </location>
</feature>
<feature type="region of interest" description="Disordered" evidence="1">
    <location>
        <begin position="1"/>
        <end position="39"/>
    </location>
</feature>
<proteinExistence type="predicted"/>
<dbReference type="Proteomes" id="UP000718821">
    <property type="component" value="Unassembled WGS sequence"/>
</dbReference>
<gene>
    <name evidence="3" type="ORF">H7U32_02100</name>
</gene>
<feature type="transmembrane region" description="Helical" evidence="2">
    <location>
        <begin position="44"/>
        <end position="68"/>
    </location>
</feature>